<dbReference type="RefSeq" id="WP_198732235.1">
    <property type="nucleotide sequence ID" value="NZ_JAEINH010000001.1"/>
</dbReference>
<dbReference type="InterPro" id="IPR004089">
    <property type="entry name" value="MCPsignal_dom"/>
</dbReference>
<organism evidence="5 6">
    <name type="scientific">Sanguibacter suaedae</name>
    <dbReference type="NCBI Taxonomy" id="2795737"/>
    <lineage>
        <taxon>Bacteria</taxon>
        <taxon>Bacillati</taxon>
        <taxon>Actinomycetota</taxon>
        <taxon>Actinomycetes</taxon>
        <taxon>Micrococcales</taxon>
        <taxon>Sanguibacteraceae</taxon>
        <taxon>Sanguibacter</taxon>
    </lineage>
</organism>
<dbReference type="PRINTS" id="PR00260">
    <property type="entry name" value="CHEMTRNSDUCR"/>
</dbReference>
<evidence type="ECO:0000313" key="6">
    <source>
        <dbReference type="Proteomes" id="UP000602087"/>
    </source>
</evidence>
<comment type="similarity">
    <text evidence="2">Belongs to the methyl-accepting chemotaxis (MCP) protein family.</text>
</comment>
<feature type="domain" description="Methyl-accepting transducer" evidence="4">
    <location>
        <begin position="129"/>
        <end position="344"/>
    </location>
</feature>
<reference evidence="5" key="1">
    <citation type="submission" date="2020-12" db="EMBL/GenBank/DDBJ databases">
        <title>Sanguibacter suaedae sp. nov., isolated from Suaeda aralocaspica.</title>
        <authorList>
            <person name="Ma Q."/>
        </authorList>
    </citation>
    <scope>NUCLEOTIDE SEQUENCE</scope>
    <source>
        <strain evidence="5">YZGR15</strain>
    </source>
</reference>
<dbReference type="InterPro" id="IPR004090">
    <property type="entry name" value="Chemotax_Me-accpt_rcpt"/>
</dbReference>
<dbReference type="SMART" id="SM00283">
    <property type="entry name" value="MA"/>
    <property type="match status" value="1"/>
</dbReference>
<name>A0A934I979_9MICO</name>
<protein>
    <submittedName>
        <fullName evidence="5">Methyl-accepting chemotaxis protein</fullName>
    </submittedName>
</protein>
<dbReference type="GO" id="GO:0007165">
    <property type="term" value="P:signal transduction"/>
    <property type="evidence" value="ECO:0007669"/>
    <property type="project" value="UniProtKB-KW"/>
</dbReference>
<sequence>MALFSKGPRTQVPELAQFSVDQVLDAFPVPIIVLDTRGTELYSSPESVARAKEIVASHGMEVFTQLRKQLGQIVVQEKHFPVTTVREAGHRGQTAFLEVTVNRMGTEGFVATWRNITAERENTQVADGVASELGTAASTFSELGDRLVQGAAQVSQLAETSAAGTEQMSASIREIAATAGAAADNTATAVAAAEQARERLTKLAESSAKIGDVSKLISGIAAQTNLLALNATIEAARAGASGKGFAVVAGEVKELAGRTATATADITASIDQIQTDSDDATEAIADIVRLIREIEAQQGTVASAVEEQTATSNEMNASIGAVSGAASASAQAAQEVRDAAAFVTAKAEQLRGFVTR</sequence>
<dbReference type="EMBL" id="JAEINH010000001">
    <property type="protein sequence ID" value="MBI9113678.1"/>
    <property type="molecule type" value="Genomic_DNA"/>
</dbReference>
<dbReference type="SUPFAM" id="SSF58104">
    <property type="entry name" value="Methyl-accepting chemotaxis protein (MCP) signaling domain"/>
    <property type="match status" value="1"/>
</dbReference>
<evidence type="ECO:0000256" key="3">
    <source>
        <dbReference type="PROSITE-ProRule" id="PRU00284"/>
    </source>
</evidence>
<gene>
    <name evidence="5" type="ORF">JAV76_01465</name>
</gene>
<dbReference type="Proteomes" id="UP000602087">
    <property type="component" value="Unassembled WGS sequence"/>
</dbReference>
<evidence type="ECO:0000259" key="4">
    <source>
        <dbReference type="PROSITE" id="PS50111"/>
    </source>
</evidence>
<evidence type="ECO:0000256" key="1">
    <source>
        <dbReference type="ARBA" id="ARBA00023224"/>
    </source>
</evidence>
<evidence type="ECO:0000313" key="5">
    <source>
        <dbReference type="EMBL" id="MBI9113678.1"/>
    </source>
</evidence>
<dbReference type="GO" id="GO:0006935">
    <property type="term" value="P:chemotaxis"/>
    <property type="evidence" value="ECO:0007669"/>
    <property type="project" value="InterPro"/>
</dbReference>
<keyword evidence="1 3" id="KW-0807">Transducer</keyword>
<evidence type="ECO:0000256" key="2">
    <source>
        <dbReference type="ARBA" id="ARBA00029447"/>
    </source>
</evidence>
<proteinExistence type="inferred from homology"/>
<keyword evidence="6" id="KW-1185">Reference proteome</keyword>
<dbReference type="AlphaFoldDB" id="A0A934I979"/>
<dbReference type="GO" id="GO:0016020">
    <property type="term" value="C:membrane"/>
    <property type="evidence" value="ECO:0007669"/>
    <property type="project" value="InterPro"/>
</dbReference>
<accession>A0A934I979</accession>
<dbReference type="PROSITE" id="PS50111">
    <property type="entry name" value="CHEMOTAXIS_TRANSDUC_2"/>
    <property type="match status" value="1"/>
</dbReference>
<dbReference type="Gene3D" id="1.10.287.950">
    <property type="entry name" value="Methyl-accepting chemotaxis protein"/>
    <property type="match status" value="1"/>
</dbReference>
<dbReference type="PANTHER" id="PTHR32089:SF112">
    <property type="entry name" value="LYSOZYME-LIKE PROTEIN-RELATED"/>
    <property type="match status" value="1"/>
</dbReference>
<dbReference type="PANTHER" id="PTHR32089">
    <property type="entry name" value="METHYL-ACCEPTING CHEMOTAXIS PROTEIN MCPB"/>
    <property type="match status" value="1"/>
</dbReference>
<dbReference type="Pfam" id="PF00015">
    <property type="entry name" value="MCPsignal"/>
    <property type="match status" value="1"/>
</dbReference>
<dbReference type="GO" id="GO:0004888">
    <property type="term" value="F:transmembrane signaling receptor activity"/>
    <property type="evidence" value="ECO:0007669"/>
    <property type="project" value="InterPro"/>
</dbReference>
<comment type="caution">
    <text evidence="5">The sequence shown here is derived from an EMBL/GenBank/DDBJ whole genome shotgun (WGS) entry which is preliminary data.</text>
</comment>